<evidence type="ECO:0000313" key="2">
    <source>
        <dbReference type="EMBL" id="SEI39482.1"/>
    </source>
</evidence>
<feature type="signal peptide" evidence="1">
    <location>
        <begin position="1"/>
        <end position="20"/>
    </location>
</feature>
<evidence type="ECO:0000256" key="1">
    <source>
        <dbReference type="SAM" id="SignalP"/>
    </source>
</evidence>
<feature type="chain" id="PRO_5011445492" evidence="1">
    <location>
        <begin position="21"/>
        <end position="61"/>
    </location>
</feature>
<name>A0A1H6QKG3_9FLAO</name>
<protein>
    <submittedName>
        <fullName evidence="2">Uncharacterized protein</fullName>
    </submittedName>
</protein>
<accession>A0A1H6QKG3</accession>
<proteinExistence type="predicted"/>
<dbReference type="STRING" id="402734.SAMN05660918_0319"/>
<reference evidence="3" key="1">
    <citation type="submission" date="2016-10" db="EMBL/GenBank/DDBJ databases">
        <authorList>
            <person name="Varghese N."/>
            <person name="Submissions S."/>
        </authorList>
    </citation>
    <scope>NUCLEOTIDE SEQUENCE [LARGE SCALE GENOMIC DNA]</scope>
    <source>
        <strain evidence="3">DSM 17934</strain>
    </source>
</reference>
<keyword evidence="3" id="KW-1185">Reference proteome</keyword>
<keyword evidence="1" id="KW-0732">Signal</keyword>
<dbReference type="AlphaFoldDB" id="A0A1H6QKG3"/>
<dbReference type="Proteomes" id="UP000199702">
    <property type="component" value="Unassembled WGS sequence"/>
</dbReference>
<gene>
    <name evidence="2" type="ORF">SAMN05660918_0319</name>
</gene>
<evidence type="ECO:0000313" key="3">
    <source>
        <dbReference type="Proteomes" id="UP000199702"/>
    </source>
</evidence>
<organism evidence="2 3">
    <name type="scientific">Flavobacterium terrigena</name>
    <dbReference type="NCBI Taxonomy" id="402734"/>
    <lineage>
        <taxon>Bacteria</taxon>
        <taxon>Pseudomonadati</taxon>
        <taxon>Bacteroidota</taxon>
        <taxon>Flavobacteriia</taxon>
        <taxon>Flavobacteriales</taxon>
        <taxon>Flavobacteriaceae</taxon>
        <taxon>Flavobacterium</taxon>
    </lineage>
</organism>
<dbReference type="RefSeq" id="WP_091306762.1">
    <property type="nucleotide sequence ID" value="NZ_CBCSJU010000001.1"/>
</dbReference>
<dbReference type="EMBL" id="FNYA01000001">
    <property type="protein sequence ID" value="SEI39482.1"/>
    <property type="molecule type" value="Genomic_DNA"/>
</dbReference>
<sequence>MKKLILVVAVAFLFSTTTNAQEPKQKKKVKTEKSCSVNGKKCCGESDKKEASCDTKKKDKK</sequence>